<sequence>MSPKVVCVGAHIVDVLGRPVVAIPPGQGRETLEEIRVTAAGTAGGTAVDLAKLGAEVASVGPIGDDTAGRLLRTLLSEHGVDASRLAVKPGLATPATILPIRPNGERPSLHAPGAMETLTADDIDWDLVAEADVLHIGGPDALGGFTEAVLPDLLRFARRHGTVTTMDLLRTAVRPELIELLRPSWEHIQYLLPNDDQIRAISGLQDLHQAALKVRATGVGTVVVTKGGDGSLIVGEGVTEDIPAFRIPVVDTTGCGDGYSAGFITGLCHGWDLLSAARLGTAAAALVAQGLGSDAGIVDLHTTLRFWLDRLDEMDGNAPPELESASGTRLVRRE</sequence>
<keyword evidence="5" id="KW-1185">Reference proteome</keyword>
<accession>A0A9W6R6L0</accession>
<evidence type="ECO:0000256" key="2">
    <source>
        <dbReference type="ARBA" id="ARBA00022777"/>
    </source>
</evidence>
<feature type="domain" description="Carbohydrate kinase PfkB" evidence="3">
    <location>
        <begin position="4"/>
        <end position="295"/>
    </location>
</feature>
<dbReference type="SUPFAM" id="SSF53613">
    <property type="entry name" value="Ribokinase-like"/>
    <property type="match status" value="1"/>
</dbReference>
<reference evidence="4" key="1">
    <citation type="submission" date="2023-03" db="EMBL/GenBank/DDBJ databases">
        <title>Amycolatopsis taiwanensis NBRC 103393.</title>
        <authorList>
            <person name="Ichikawa N."/>
            <person name="Sato H."/>
            <person name="Tonouchi N."/>
        </authorList>
    </citation>
    <scope>NUCLEOTIDE SEQUENCE</scope>
    <source>
        <strain evidence="4">NBRC 103393</strain>
    </source>
</reference>
<dbReference type="RefSeq" id="WP_285489579.1">
    <property type="nucleotide sequence ID" value="NZ_BSTI01000022.1"/>
</dbReference>
<proteinExistence type="predicted"/>
<evidence type="ECO:0000313" key="5">
    <source>
        <dbReference type="Proteomes" id="UP001165136"/>
    </source>
</evidence>
<dbReference type="AlphaFoldDB" id="A0A9W6R6L0"/>
<gene>
    <name evidence="4" type="ORF">Atai01_69950</name>
</gene>
<dbReference type="InterPro" id="IPR029056">
    <property type="entry name" value="Ribokinase-like"/>
</dbReference>
<organism evidence="4 5">
    <name type="scientific">Amycolatopsis taiwanensis</name>
    <dbReference type="NCBI Taxonomy" id="342230"/>
    <lineage>
        <taxon>Bacteria</taxon>
        <taxon>Bacillati</taxon>
        <taxon>Actinomycetota</taxon>
        <taxon>Actinomycetes</taxon>
        <taxon>Pseudonocardiales</taxon>
        <taxon>Pseudonocardiaceae</taxon>
        <taxon>Amycolatopsis</taxon>
    </lineage>
</organism>
<dbReference type="GO" id="GO:0005829">
    <property type="term" value="C:cytosol"/>
    <property type="evidence" value="ECO:0007669"/>
    <property type="project" value="TreeGrafter"/>
</dbReference>
<dbReference type="Proteomes" id="UP001165136">
    <property type="component" value="Unassembled WGS sequence"/>
</dbReference>
<dbReference type="InterPro" id="IPR011611">
    <property type="entry name" value="PfkB_dom"/>
</dbReference>
<dbReference type="EMBL" id="BSTI01000022">
    <property type="protein sequence ID" value="GLY70376.1"/>
    <property type="molecule type" value="Genomic_DNA"/>
</dbReference>
<protein>
    <submittedName>
        <fullName evidence="4">PfkB family kinase</fullName>
    </submittedName>
</protein>
<dbReference type="PANTHER" id="PTHR10584:SF166">
    <property type="entry name" value="RIBOKINASE"/>
    <property type="match status" value="1"/>
</dbReference>
<dbReference type="Pfam" id="PF00294">
    <property type="entry name" value="PfkB"/>
    <property type="match status" value="1"/>
</dbReference>
<keyword evidence="2 4" id="KW-0418">Kinase</keyword>
<dbReference type="Gene3D" id="3.40.1190.20">
    <property type="match status" value="1"/>
</dbReference>
<evidence type="ECO:0000256" key="1">
    <source>
        <dbReference type="ARBA" id="ARBA00022679"/>
    </source>
</evidence>
<dbReference type="GO" id="GO:0016301">
    <property type="term" value="F:kinase activity"/>
    <property type="evidence" value="ECO:0007669"/>
    <property type="project" value="UniProtKB-KW"/>
</dbReference>
<comment type="caution">
    <text evidence="4">The sequence shown here is derived from an EMBL/GenBank/DDBJ whole genome shotgun (WGS) entry which is preliminary data.</text>
</comment>
<evidence type="ECO:0000259" key="3">
    <source>
        <dbReference type="Pfam" id="PF00294"/>
    </source>
</evidence>
<dbReference type="PANTHER" id="PTHR10584">
    <property type="entry name" value="SUGAR KINASE"/>
    <property type="match status" value="1"/>
</dbReference>
<keyword evidence="1" id="KW-0808">Transferase</keyword>
<evidence type="ECO:0000313" key="4">
    <source>
        <dbReference type="EMBL" id="GLY70376.1"/>
    </source>
</evidence>
<name>A0A9W6R6L0_9PSEU</name>